<reference evidence="1 2" key="2">
    <citation type="submission" date="2018-11" db="EMBL/GenBank/DDBJ databases">
        <authorList>
            <consortium name="Pathogen Informatics"/>
        </authorList>
    </citation>
    <scope>NUCLEOTIDE SEQUENCE [LARGE SCALE GENOMIC DNA]</scope>
</reference>
<name>A0A183IMB5_9BILA</name>
<reference evidence="3" key="1">
    <citation type="submission" date="2016-06" db="UniProtKB">
        <authorList>
            <consortium name="WormBaseParasite"/>
        </authorList>
    </citation>
    <scope>IDENTIFICATION</scope>
</reference>
<dbReference type="EMBL" id="UZAM01008530">
    <property type="protein sequence ID" value="VDP05341.1"/>
    <property type="molecule type" value="Genomic_DNA"/>
</dbReference>
<gene>
    <name evidence="1" type="ORF">SBAD_LOCUS4761</name>
</gene>
<protein>
    <submittedName>
        <fullName evidence="3">Secreted protein</fullName>
    </submittedName>
</protein>
<dbReference type="AlphaFoldDB" id="A0A183IMB5"/>
<organism evidence="3">
    <name type="scientific">Soboliphyme baturini</name>
    <dbReference type="NCBI Taxonomy" id="241478"/>
    <lineage>
        <taxon>Eukaryota</taxon>
        <taxon>Metazoa</taxon>
        <taxon>Ecdysozoa</taxon>
        <taxon>Nematoda</taxon>
        <taxon>Enoplea</taxon>
        <taxon>Dorylaimia</taxon>
        <taxon>Dioctophymatida</taxon>
        <taxon>Dioctophymatoidea</taxon>
        <taxon>Soboliphymatidae</taxon>
        <taxon>Soboliphyme</taxon>
    </lineage>
</organism>
<accession>A0A183IMB5</accession>
<sequence length="74" mass="8691">MFFTPRLPFFRIACYQVICASRPLPCHRFPRSGGTYDRWSDERREPLSGLPTGYQYLLPSQLLIEALSVGRLRW</sequence>
<evidence type="ECO:0000313" key="2">
    <source>
        <dbReference type="Proteomes" id="UP000270296"/>
    </source>
</evidence>
<proteinExistence type="predicted"/>
<dbReference type="Proteomes" id="UP000270296">
    <property type="component" value="Unassembled WGS sequence"/>
</dbReference>
<evidence type="ECO:0000313" key="3">
    <source>
        <dbReference type="WBParaSite" id="SBAD_0000495701-mRNA-1"/>
    </source>
</evidence>
<dbReference type="WBParaSite" id="SBAD_0000495701-mRNA-1">
    <property type="protein sequence ID" value="SBAD_0000495701-mRNA-1"/>
    <property type="gene ID" value="SBAD_0000495701"/>
</dbReference>
<evidence type="ECO:0000313" key="1">
    <source>
        <dbReference type="EMBL" id="VDP05341.1"/>
    </source>
</evidence>
<keyword evidence="2" id="KW-1185">Reference proteome</keyword>